<gene>
    <name evidence="1" type="ORF">FYJ33_13475</name>
</gene>
<dbReference type="EMBL" id="VULX01000029">
    <property type="protein sequence ID" value="MSR92373.1"/>
    <property type="molecule type" value="Genomic_DNA"/>
</dbReference>
<dbReference type="GO" id="GO:0016853">
    <property type="term" value="F:isomerase activity"/>
    <property type="evidence" value="ECO:0007669"/>
    <property type="project" value="InterPro"/>
</dbReference>
<dbReference type="InterPro" id="IPR014718">
    <property type="entry name" value="GH-type_carb-bd"/>
</dbReference>
<dbReference type="GO" id="GO:0005975">
    <property type="term" value="P:carbohydrate metabolic process"/>
    <property type="evidence" value="ECO:0007669"/>
    <property type="project" value="InterPro"/>
</dbReference>
<accession>A0A7X2T2V6</accession>
<dbReference type="InterPro" id="IPR008183">
    <property type="entry name" value="Aldose_1/G6P_1-epimerase"/>
</dbReference>
<dbReference type="InterPro" id="IPR037481">
    <property type="entry name" value="LacX"/>
</dbReference>
<dbReference type="Pfam" id="PF01263">
    <property type="entry name" value="Aldose_epim"/>
    <property type="match status" value="1"/>
</dbReference>
<evidence type="ECO:0000313" key="2">
    <source>
        <dbReference type="Proteomes" id="UP000460287"/>
    </source>
</evidence>
<comment type="caution">
    <text evidence="1">The sequence shown here is derived from an EMBL/GenBank/DDBJ whole genome shotgun (WGS) entry which is preliminary data.</text>
</comment>
<dbReference type="InterPro" id="IPR011013">
    <property type="entry name" value="Gal_mutarotase_sf_dom"/>
</dbReference>
<reference evidence="1 2" key="1">
    <citation type="submission" date="2019-08" db="EMBL/GenBank/DDBJ databases">
        <title>In-depth cultivation of the pig gut microbiome towards novel bacterial diversity and tailored functional studies.</title>
        <authorList>
            <person name="Wylensek D."/>
            <person name="Hitch T.C.A."/>
            <person name="Clavel T."/>
        </authorList>
    </citation>
    <scope>NUCLEOTIDE SEQUENCE [LARGE SCALE GENOMIC DNA]</scope>
    <source>
        <strain evidence="1 2">WCA-383-APC-5B</strain>
    </source>
</reference>
<keyword evidence="2" id="KW-1185">Reference proteome</keyword>
<dbReference type="Proteomes" id="UP000460287">
    <property type="component" value="Unassembled WGS sequence"/>
</dbReference>
<dbReference type="PANTHER" id="PTHR11122">
    <property type="entry name" value="APOSPORY-ASSOCIATED PROTEIN C-RELATED"/>
    <property type="match status" value="1"/>
</dbReference>
<dbReference type="GO" id="GO:0030246">
    <property type="term" value="F:carbohydrate binding"/>
    <property type="evidence" value="ECO:0007669"/>
    <property type="project" value="InterPro"/>
</dbReference>
<dbReference type="SUPFAM" id="SSF74650">
    <property type="entry name" value="Galactose mutarotase-like"/>
    <property type="match status" value="1"/>
</dbReference>
<name>A0A7X2T2V6_9CLOT</name>
<dbReference type="RefSeq" id="WP_154532269.1">
    <property type="nucleotide sequence ID" value="NZ_JAXFSD010000026.1"/>
</dbReference>
<proteinExistence type="predicted"/>
<dbReference type="PANTHER" id="PTHR11122:SF13">
    <property type="entry name" value="GLUCOSE-6-PHOSPHATE 1-EPIMERASE"/>
    <property type="match status" value="1"/>
</dbReference>
<dbReference type="Gene3D" id="2.70.98.10">
    <property type="match status" value="1"/>
</dbReference>
<organism evidence="1 2">
    <name type="scientific">Inconstantimicrobium porci</name>
    <dbReference type="NCBI Taxonomy" id="2652291"/>
    <lineage>
        <taxon>Bacteria</taxon>
        <taxon>Bacillati</taxon>
        <taxon>Bacillota</taxon>
        <taxon>Clostridia</taxon>
        <taxon>Eubacteriales</taxon>
        <taxon>Clostridiaceae</taxon>
        <taxon>Inconstantimicrobium</taxon>
    </lineage>
</organism>
<sequence length="294" mass="34307">MDIIRKIENEHLSVKVSDHGAELCSIFDKKNNREVIWQADPEYWKRHAPILFPNVGKQFENKYTFEGRTYETKQHGFARDTDFVCVKAEGNEIIHELKSNEETKKVYPFDFTLRVTHTLNNKTVKVTWDVINDGNKDMFFTIGAHPAFNVPAEQGTVRSDYKLLFEGKDKLEYMLLNPQYGTAETAEKFEIKLQDHKYTIEDDMFDKDALVFDDTQIEKAAILMKDGGKYVEMICEGFPSFGIWSNHQSPFVCLEPWMGRCDDTGFNKDLSEKKNINKVKENERFNKSYTITIY</sequence>
<dbReference type="AlphaFoldDB" id="A0A7X2T2V6"/>
<protein>
    <submittedName>
        <fullName evidence="1">Aldose 1-epimerase family protein</fullName>
    </submittedName>
</protein>
<evidence type="ECO:0000313" key="1">
    <source>
        <dbReference type="EMBL" id="MSR92373.1"/>
    </source>
</evidence>
<dbReference type="CDD" id="cd09024">
    <property type="entry name" value="Aldose_epim_lacX"/>
    <property type="match status" value="1"/>
</dbReference>